<evidence type="ECO:0008006" key="8">
    <source>
        <dbReference type="Google" id="ProtNLM"/>
    </source>
</evidence>
<feature type="transmembrane region" description="Helical" evidence="5">
    <location>
        <begin position="9"/>
        <end position="33"/>
    </location>
</feature>
<feature type="transmembrane region" description="Helical" evidence="5">
    <location>
        <begin position="145"/>
        <end position="163"/>
    </location>
</feature>
<dbReference type="EMBL" id="CAJVCH010353357">
    <property type="protein sequence ID" value="CAG7815815.1"/>
    <property type="molecule type" value="Genomic_DNA"/>
</dbReference>
<accession>A0A8J2PHS5</accession>
<proteinExistence type="predicted"/>
<dbReference type="PANTHER" id="PTHR23510:SF16">
    <property type="entry name" value="MAJOR FACILITATOR SUPERFAMILY (MFS) PROFILE DOMAIN-CONTAINING PROTEIN"/>
    <property type="match status" value="1"/>
</dbReference>
<feature type="transmembrane region" description="Helical" evidence="5">
    <location>
        <begin position="106"/>
        <end position="125"/>
    </location>
</feature>
<keyword evidence="3 5" id="KW-1133">Transmembrane helix</keyword>
<dbReference type="InterPro" id="IPR011701">
    <property type="entry name" value="MFS"/>
</dbReference>
<sequence length="228" mass="25311">MDEFLTDSFVFIMSLIFALYFTQMCFETVIPIITQDYFGFGVNEITFIYMAGGFEALVTYVGIAVFGKYVRETTLQSLGLLLMLIAHVWLIVVMPNFEKGNPTHVIYFLVGIFLIYLGSPIASIANTALSSKVLSNETQGLGQGIRRLIGYLGLIFGPTWAGSTVEMPYLFLGVCIALLTFNAIMLVVSCRGLRKKEDDILESSRKNLLPEDEATPLLRSVTSSRLAQ</sequence>
<dbReference type="GO" id="GO:0016020">
    <property type="term" value="C:membrane"/>
    <property type="evidence" value="ECO:0007669"/>
    <property type="project" value="UniProtKB-SubCell"/>
</dbReference>
<organism evidence="6 7">
    <name type="scientific">Allacma fusca</name>
    <dbReference type="NCBI Taxonomy" id="39272"/>
    <lineage>
        <taxon>Eukaryota</taxon>
        <taxon>Metazoa</taxon>
        <taxon>Ecdysozoa</taxon>
        <taxon>Arthropoda</taxon>
        <taxon>Hexapoda</taxon>
        <taxon>Collembola</taxon>
        <taxon>Symphypleona</taxon>
        <taxon>Sminthuridae</taxon>
        <taxon>Allacma</taxon>
    </lineage>
</organism>
<evidence type="ECO:0000256" key="3">
    <source>
        <dbReference type="ARBA" id="ARBA00022989"/>
    </source>
</evidence>
<name>A0A8J2PHS5_9HEXA</name>
<evidence type="ECO:0000256" key="5">
    <source>
        <dbReference type="SAM" id="Phobius"/>
    </source>
</evidence>
<dbReference type="GO" id="GO:0022857">
    <property type="term" value="F:transmembrane transporter activity"/>
    <property type="evidence" value="ECO:0007669"/>
    <property type="project" value="InterPro"/>
</dbReference>
<evidence type="ECO:0000313" key="7">
    <source>
        <dbReference type="Proteomes" id="UP000708208"/>
    </source>
</evidence>
<feature type="transmembrane region" description="Helical" evidence="5">
    <location>
        <begin position="78"/>
        <end position="94"/>
    </location>
</feature>
<dbReference type="AlphaFoldDB" id="A0A8J2PHS5"/>
<feature type="transmembrane region" description="Helical" evidence="5">
    <location>
        <begin position="45"/>
        <end position="66"/>
    </location>
</feature>
<evidence type="ECO:0000256" key="2">
    <source>
        <dbReference type="ARBA" id="ARBA00022692"/>
    </source>
</evidence>
<comment type="caution">
    <text evidence="6">The sequence shown here is derived from an EMBL/GenBank/DDBJ whole genome shotgun (WGS) entry which is preliminary data.</text>
</comment>
<dbReference type="PANTHER" id="PTHR23510">
    <property type="entry name" value="INNER MEMBRANE TRANSPORT PROTEIN YAJR"/>
    <property type="match status" value="1"/>
</dbReference>
<feature type="transmembrane region" description="Helical" evidence="5">
    <location>
        <begin position="169"/>
        <end position="188"/>
    </location>
</feature>
<protein>
    <recommendedName>
        <fullName evidence="8">Major facilitator superfamily (MFS) profile domain-containing protein</fullName>
    </recommendedName>
</protein>
<dbReference type="Pfam" id="PF07690">
    <property type="entry name" value="MFS_1"/>
    <property type="match status" value="1"/>
</dbReference>
<comment type="subcellular location">
    <subcellularLocation>
        <location evidence="1">Membrane</location>
        <topology evidence="1">Multi-pass membrane protein</topology>
    </subcellularLocation>
</comment>
<keyword evidence="4 5" id="KW-0472">Membrane</keyword>
<dbReference type="OrthoDB" id="6432183at2759"/>
<gene>
    <name evidence="6" type="ORF">AFUS01_LOCUS26468</name>
</gene>
<keyword evidence="2 5" id="KW-0812">Transmembrane</keyword>
<dbReference type="InterPro" id="IPR051068">
    <property type="entry name" value="MFS_Domain-Containing_Protein"/>
</dbReference>
<dbReference type="Proteomes" id="UP000708208">
    <property type="component" value="Unassembled WGS sequence"/>
</dbReference>
<evidence type="ECO:0000256" key="1">
    <source>
        <dbReference type="ARBA" id="ARBA00004141"/>
    </source>
</evidence>
<reference evidence="6" key="1">
    <citation type="submission" date="2021-06" db="EMBL/GenBank/DDBJ databases">
        <authorList>
            <person name="Hodson N. C."/>
            <person name="Mongue J. A."/>
            <person name="Jaron S. K."/>
        </authorList>
    </citation>
    <scope>NUCLEOTIDE SEQUENCE</scope>
</reference>
<keyword evidence="7" id="KW-1185">Reference proteome</keyword>
<evidence type="ECO:0000256" key="4">
    <source>
        <dbReference type="ARBA" id="ARBA00023136"/>
    </source>
</evidence>
<evidence type="ECO:0000313" key="6">
    <source>
        <dbReference type="EMBL" id="CAG7815815.1"/>
    </source>
</evidence>